<sequence length="842" mass="86909">MKRLMLSVAITSALGLAGCNGDSHQEVIEKTPTPTPLSRIVFDPGAGEVALPSDLLFSGTPDGTLQIPGEAESGDYTDPQIALGALDGWSTQMPMVIEVAPGGSDIMLDPASAVAPGAVRLFEVTLGGPLSTDPECAAGESLTICKVGEELVAGIDFTVVPSGNSINVVPLIPLAPASSYAVVTTSLLSDSTGVAIAPSTTYELLKADIEEAPLVTPDQRLLQGLVNNYENSLASAHSVDKESITYSGVFTTQSVQDVVATTALLMADGLQPEPQRAISPLFAPVWTATPMPTGLTAADRLGLKQNGVCMDEICMMADMADIYAAELSLPYLQSFPTEANGGAVDGRFLAFGDSPVAVLQAVQGGTLSQERFEAQAEAQGIDPQAALADPRLLVGGQFLLDDGTPADPTRHLTRFNPLANPCGGVDLQSCVTGGQMRDRVPVQITLPNAEKLAAFYASQGVPNWTPPAAGWPVSVNLHGLGMAKELTLPVAGAYTLAGIATVSIDMPLHGERSKLLDPTTGAFQVSATDPSVGDLLGVPYFANGNPLNFVNIASSLSTRDNFRQGVIDHLGLRLALTALTQGQMMAGAQPTFDMTRVSLQGLSLGAIVGTSVTAYANSWDPAMGTNPYALVNASLVAPDGGLAGSFVGSATFGPLLLTSLVAELAPECIDPNSGSIVESPECAAVVAQVKSDVIPQFVFAVQTAVDSMDSINHAAQLKATQTPVHLIAVVGDLATGGSNPPDQVLPNAVEGFPLSGTEQFIRVLGLPNITETTQDGAGRVSGAVRFSKGHHSSLISPTTSTPGVDPNDAVRATIEMQTQVVDHARTGGRTISISDPGVIAAE</sequence>
<reference evidence="3" key="1">
    <citation type="journal article" date="2019" name="Int. J. Syst. Evol. Microbiol.">
        <title>The Global Catalogue of Microorganisms (GCM) 10K type strain sequencing project: providing services to taxonomists for standard genome sequencing and annotation.</title>
        <authorList>
            <consortium name="The Broad Institute Genomics Platform"/>
            <consortium name="The Broad Institute Genome Sequencing Center for Infectious Disease"/>
            <person name="Wu L."/>
            <person name="Ma J."/>
        </authorList>
    </citation>
    <scope>NUCLEOTIDE SEQUENCE [LARGE SCALE GENOMIC DNA]</scope>
    <source>
        <strain evidence="3">JCM 18720</strain>
    </source>
</reference>
<dbReference type="Pfam" id="PF12262">
    <property type="entry name" value="Lipase_bact_N"/>
    <property type="match status" value="1"/>
</dbReference>
<evidence type="ECO:0000259" key="1">
    <source>
        <dbReference type="Pfam" id="PF12262"/>
    </source>
</evidence>
<proteinExistence type="predicted"/>
<dbReference type="RefSeq" id="WP_345315947.1">
    <property type="nucleotide sequence ID" value="NZ_BAABLF010000006.1"/>
</dbReference>
<gene>
    <name evidence="2" type="ORF">GCM10025772_09940</name>
</gene>
<accession>A0ABP9S054</accession>
<dbReference type="InterPro" id="IPR025920">
    <property type="entry name" value="Lipase_bact_N"/>
</dbReference>
<protein>
    <submittedName>
        <fullName evidence="2">Lipase</fullName>
    </submittedName>
</protein>
<dbReference type="InterPro" id="IPR020009">
    <property type="entry name" value="VolA/Pla-1/cef"/>
</dbReference>
<dbReference type="Gene3D" id="3.40.50.1820">
    <property type="entry name" value="alpha/beta hydrolase"/>
    <property type="match status" value="1"/>
</dbReference>
<dbReference type="NCBIfam" id="TIGR03502">
    <property type="entry name" value="lipase_Pla1_cef"/>
    <property type="match status" value="1"/>
</dbReference>
<dbReference type="InterPro" id="IPR029058">
    <property type="entry name" value="AB_hydrolase_fold"/>
</dbReference>
<name>A0ABP9S054_9GAMM</name>
<dbReference type="PROSITE" id="PS51257">
    <property type="entry name" value="PROKAR_LIPOPROTEIN"/>
    <property type="match status" value="1"/>
</dbReference>
<evidence type="ECO:0000313" key="2">
    <source>
        <dbReference type="EMBL" id="GAA5188885.1"/>
    </source>
</evidence>
<evidence type="ECO:0000313" key="3">
    <source>
        <dbReference type="Proteomes" id="UP001501600"/>
    </source>
</evidence>
<feature type="domain" description="Bacterial virulence factor lipase N-terminal" evidence="1">
    <location>
        <begin position="47"/>
        <end position="261"/>
    </location>
</feature>
<dbReference type="EMBL" id="BAABLF010000006">
    <property type="protein sequence ID" value="GAA5188885.1"/>
    <property type="molecule type" value="Genomic_DNA"/>
</dbReference>
<comment type="caution">
    <text evidence="2">The sequence shown here is derived from an EMBL/GenBank/DDBJ whole genome shotgun (WGS) entry which is preliminary data.</text>
</comment>
<keyword evidence="3" id="KW-1185">Reference proteome</keyword>
<organism evidence="2 3">
    <name type="scientific">Ferrimonas gelatinilytica</name>
    <dbReference type="NCBI Taxonomy" id="1255257"/>
    <lineage>
        <taxon>Bacteria</taxon>
        <taxon>Pseudomonadati</taxon>
        <taxon>Pseudomonadota</taxon>
        <taxon>Gammaproteobacteria</taxon>
        <taxon>Alteromonadales</taxon>
        <taxon>Ferrimonadaceae</taxon>
        <taxon>Ferrimonas</taxon>
    </lineage>
</organism>
<dbReference type="Proteomes" id="UP001501600">
    <property type="component" value="Unassembled WGS sequence"/>
</dbReference>
<dbReference type="SUPFAM" id="SSF53474">
    <property type="entry name" value="alpha/beta-Hydrolases"/>
    <property type="match status" value="1"/>
</dbReference>